<dbReference type="PROSITE" id="PS00022">
    <property type="entry name" value="EGF_1"/>
    <property type="match status" value="1"/>
</dbReference>
<dbReference type="InterPro" id="IPR050440">
    <property type="entry name" value="Laminin/Netrin_ECM"/>
</dbReference>
<feature type="disulfide bond" evidence="10">
    <location>
        <begin position="368"/>
        <end position="380"/>
    </location>
</feature>
<evidence type="ECO:0000256" key="9">
    <source>
        <dbReference type="PROSITE-ProRule" id="PRU00076"/>
    </source>
</evidence>
<reference evidence="15" key="1">
    <citation type="submission" date="2021-02" db="EMBL/GenBank/DDBJ databases">
        <authorList>
            <person name="Nowell W R."/>
        </authorList>
    </citation>
    <scope>NUCLEOTIDE SEQUENCE</scope>
</reference>
<dbReference type="InterPro" id="IPR002350">
    <property type="entry name" value="Kazal_dom"/>
</dbReference>
<feature type="disulfide bond" evidence="10">
    <location>
        <begin position="314"/>
        <end position="326"/>
    </location>
</feature>
<dbReference type="SUPFAM" id="SSF100895">
    <property type="entry name" value="Kazal-type serine protease inhibitors"/>
    <property type="match status" value="2"/>
</dbReference>
<name>A0A8S2PE37_9BILA</name>
<dbReference type="InterPro" id="IPR013320">
    <property type="entry name" value="ConA-like_dom_sf"/>
</dbReference>
<evidence type="ECO:0000256" key="3">
    <source>
        <dbReference type="ARBA" id="ARBA00022530"/>
    </source>
</evidence>
<dbReference type="Gene3D" id="2.10.25.10">
    <property type="entry name" value="Laminin"/>
    <property type="match status" value="3"/>
</dbReference>
<dbReference type="Proteomes" id="UP000677228">
    <property type="component" value="Unassembled WGS sequence"/>
</dbReference>
<accession>A0A8S2PE37</accession>
<dbReference type="SMART" id="SM00280">
    <property type="entry name" value="KAZAL"/>
    <property type="match status" value="2"/>
</dbReference>
<keyword evidence="9" id="KW-0245">EGF-like domain</keyword>
<feature type="domain" description="Laminin EGF-like" evidence="12">
    <location>
        <begin position="314"/>
        <end position="367"/>
    </location>
</feature>
<dbReference type="SUPFAM" id="SSF57196">
    <property type="entry name" value="EGF/Laminin"/>
    <property type="match status" value="2"/>
</dbReference>
<evidence type="ECO:0000313" key="14">
    <source>
        <dbReference type="EMBL" id="CAF1239379.1"/>
    </source>
</evidence>
<dbReference type="CDD" id="cd00110">
    <property type="entry name" value="LamG"/>
    <property type="match status" value="1"/>
</dbReference>
<dbReference type="EMBL" id="CAJNOK010016143">
    <property type="protein sequence ID" value="CAF1239379.1"/>
    <property type="molecule type" value="Genomic_DNA"/>
</dbReference>
<feature type="domain" description="Kazal-like" evidence="13">
    <location>
        <begin position="118"/>
        <end position="183"/>
    </location>
</feature>
<evidence type="ECO:0000256" key="10">
    <source>
        <dbReference type="PROSITE-ProRule" id="PRU00460"/>
    </source>
</evidence>
<evidence type="ECO:0000256" key="7">
    <source>
        <dbReference type="ARBA" id="ARBA00023180"/>
    </source>
</evidence>
<dbReference type="Proteomes" id="UP000682733">
    <property type="component" value="Unassembled WGS sequence"/>
</dbReference>
<keyword evidence="7" id="KW-0325">Glycoprotein</keyword>
<feature type="disulfide bond" evidence="10">
    <location>
        <begin position="370"/>
        <end position="387"/>
    </location>
</feature>
<evidence type="ECO:0000259" key="12">
    <source>
        <dbReference type="PROSITE" id="PS50027"/>
    </source>
</evidence>
<sequence length="714" mass="81473">CPYGQCSVKNGLASCDCVQCLQEFADYTQEQDLICADNGYTYTRGSLKMHGERFILTILTFFSKTDQNPHYRICASNHHYYSNQCEMDVASCEQQTRLYVLDQRYCEEQLEYGSVQCNIRECEMYYGQCIDDVCTCPDCNNIIEREEMCATNRRTYNNRCLIEKESCEKKVKIEPQHLGPCLEEINYVMQNEACGTDEPSINLTTNYYIECNKGQCPLNSYCKLDTNICCVKVITALVPYKLCLNDSHCGTNMVCLSGICECKEQSYLPALKKRECFKQLQSIDLSCHHSLFGCCNDSLTSAPSYDRRGCPERCTCNPHGSSTSTCDPNNGVCYCKPAVGGSTCSNCENNYWGFSGLITNNNTGCIPCGCNPLGSIRQDCYQGNGSCACKPYTTGRKCDRCKEHDLTLTEHGCVDVTYLMTHQRSCREVQCKYDSVCQLELGRPVSTDDERPEPLNDDDYSTIEYHPTLIESKRCGSDYDCGENMVCLSDFCECADQKYRKSGSKCVRKRIHVVRIVIDVVFVFSQTTQVQYLLRKSFLSFNIKKFSIISSYLVNPVRRTIVGACTRRTPCENNSTCQDKPNGNYICLCGWQWQGRHCTERFEVTIPRFNSDSYFELKSFENIRQLRLDLIFESNRHDGLILYSGDAEKISEHFFMIALRSGHIDVTIRVDYWTEPIQISQQIPINKYIHLKMIISNGEIKIQINDESITSSFS</sequence>
<keyword evidence="3" id="KW-0272">Extracellular matrix</keyword>
<dbReference type="Gene3D" id="3.30.60.30">
    <property type="match status" value="2"/>
</dbReference>
<dbReference type="Pfam" id="PF00053">
    <property type="entry name" value="EGF_laminin"/>
    <property type="match status" value="2"/>
</dbReference>
<keyword evidence="2" id="KW-0964">Secreted</keyword>
<keyword evidence="5" id="KW-0175">Coiled coil</keyword>
<evidence type="ECO:0000256" key="1">
    <source>
        <dbReference type="ARBA" id="ARBA00004498"/>
    </source>
</evidence>
<dbReference type="PROSITE" id="PS51465">
    <property type="entry name" value="KAZAL_2"/>
    <property type="match status" value="1"/>
</dbReference>
<dbReference type="SMART" id="SM00180">
    <property type="entry name" value="EGF_Lam"/>
    <property type="match status" value="2"/>
</dbReference>
<evidence type="ECO:0000259" key="13">
    <source>
        <dbReference type="PROSITE" id="PS51465"/>
    </source>
</evidence>
<dbReference type="CDD" id="cd00054">
    <property type="entry name" value="EGF_CA"/>
    <property type="match status" value="1"/>
</dbReference>
<feature type="disulfide bond" evidence="10">
    <location>
        <begin position="335"/>
        <end position="344"/>
    </location>
</feature>
<dbReference type="FunFam" id="2.10.25.10:FF:000135">
    <property type="entry name" value="Laminin subunit beta 4"/>
    <property type="match status" value="1"/>
</dbReference>
<dbReference type="PROSITE" id="PS01248">
    <property type="entry name" value="EGF_LAM_1"/>
    <property type="match status" value="1"/>
</dbReference>
<keyword evidence="4" id="KW-0677">Repeat</keyword>
<feature type="domain" description="EGF-like" evidence="11">
    <location>
        <begin position="561"/>
        <end position="599"/>
    </location>
</feature>
<dbReference type="Pfam" id="PF00054">
    <property type="entry name" value="Laminin_G_1"/>
    <property type="match status" value="1"/>
</dbReference>
<dbReference type="InterPro" id="IPR002049">
    <property type="entry name" value="LE_dom"/>
</dbReference>
<feature type="disulfide bond" evidence="9">
    <location>
        <begin position="589"/>
        <end position="598"/>
    </location>
</feature>
<comment type="caution">
    <text evidence="15">The sequence shown here is derived from an EMBL/GenBank/DDBJ whole genome shotgun (WGS) entry which is preliminary data.</text>
</comment>
<dbReference type="PROSITE" id="PS50027">
    <property type="entry name" value="EGF_LAM_2"/>
    <property type="match status" value="2"/>
</dbReference>
<proteinExistence type="predicted"/>
<gene>
    <name evidence="14" type="ORF">OVA965_LOCUS25751</name>
    <name evidence="15" type="ORF">TMI583_LOCUS26480</name>
</gene>
<dbReference type="PANTHER" id="PTHR10574">
    <property type="entry name" value="NETRIN/LAMININ-RELATED"/>
    <property type="match status" value="1"/>
</dbReference>
<feature type="disulfide bond" evidence="10">
    <location>
        <begin position="316"/>
        <end position="333"/>
    </location>
</feature>
<protein>
    <submittedName>
        <fullName evidence="15">Uncharacterized protein</fullName>
    </submittedName>
</protein>
<keyword evidence="6 9" id="KW-1015">Disulfide bond</keyword>
<dbReference type="CDD" id="cd00104">
    <property type="entry name" value="KAZAL_FS"/>
    <property type="match status" value="1"/>
</dbReference>
<keyword evidence="8 10" id="KW-0424">Laminin EGF-like domain</keyword>
<evidence type="ECO:0000259" key="11">
    <source>
        <dbReference type="PROSITE" id="PS50026"/>
    </source>
</evidence>
<feature type="domain" description="Laminin EGF-like" evidence="12">
    <location>
        <begin position="368"/>
        <end position="415"/>
    </location>
</feature>
<dbReference type="InterPro" id="IPR001791">
    <property type="entry name" value="Laminin_G"/>
</dbReference>
<feature type="non-terminal residue" evidence="15">
    <location>
        <position position="1"/>
    </location>
</feature>
<dbReference type="AlphaFoldDB" id="A0A8S2PE37"/>
<dbReference type="SUPFAM" id="SSF49899">
    <property type="entry name" value="Concanavalin A-like lectins/glucanases"/>
    <property type="match status" value="1"/>
</dbReference>
<dbReference type="PANTHER" id="PTHR10574:SF406">
    <property type="entry name" value="LAMININ SUBUNIT ALPHA 5"/>
    <property type="match status" value="1"/>
</dbReference>
<comment type="caution">
    <text evidence="9">Lacks conserved residue(s) required for the propagation of feature annotation.</text>
</comment>
<dbReference type="InterPro" id="IPR000742">
    <property type="entry name" value="EGF"/>
</dbReference>
<evidence type="ECO:0000313" key="16">
    <source>
        <dbReference type="Proteomes" id="UP000682733"/>
    </source>
</evidence>
<feature type="disulfide bond" evidence="10">
    <location>
        <begin position="389"/>
        <end position="398"/>
    </location>
</feature>
<dbReference type="PROSITE" id="PS50026">
    <property type="entry name" value="EGF_3"/>
    <property type="match status" value="1"/>
</dbReference>
<evidence type="ECO:0000256" key="4">
    <source>
        <dbReference type="ARBA" id="ARBA00022737"/>
    </source>
</evidence>
<dbReference type="Pfam" id="PF07648">
    <property type="entry name" value="Kazal_2"/>
    <property type="match status" value="2"/>
</dbReference>
<evidence type="ECO:0000313" key="15">
    <source>
        <dbReference type="EMBL" id="CAF4046778.1"/>
    </source>
</evidence>
<dbReference type="Gene3D" id="2.60.120.200">
    <property type="match status" value="1"/>
</dbReference>
<evidence type="ECO:0000256" key="5">
    <source>
        <dbReference type="ARBA" id="ARBA00023054"/>
    </source>
</evidence>
<dbReference type="InterPro" id="IPR036058">
    <property type="entry name" value="Kazal_dom_sf"/>
</dbReference>
<evidence type="ECO:0000256" key="6">
    <source>
        <dbReference type="ARBA" id="ARBA00023157"/>
    </source>
</evidence>
<dbReference type="GO" id="GO:0009888">
    <property type="term" value="P:tissue development"/>
    <property type="evidence" value="ECO:0007669"/>
    <property type="project" value="TreeGrafter"/>
</dbReference>
<evidence type="ECO:0000256" key="2">
    <source>
        <dbReference type="ARBA" id="ARBA00022525"/>
    </source>
</evidence>
<dbReference type="EMBL" id="CAJOBA010037688">
    <property type="protein sequence ID" value="CAF4046778.1"/>
    <property type="molecule type" value="Genomic_DNA"/>
</dbReference>
<dbReference type="GO" id="GO:0009887">
    <property type="term" value="P:animal organ morphogenesis"/>
    <property type="evidence" value="ECO:0007669"/>
    <property type="project" value="TreeGrafter"/>
</dbReference>
<dbReference type="CDD" id="cd00055">
    <property type="entry name" value="EGF_Lam"/>
    <property type="match status" value="2"/>
</dbReference>
<organism evidence="15 16">
    <name type="scientific">Didymodactylos carnosus</name>
    <dbReference type="NCBI Taxonomy" id="1234261"/>
    <lineage>
        <taxon>Eukaryota</taxon>
        <taxon>Metazoa</taxon>
        <taxon>Spiralia</taxon>
        <taxon>Gnathifera</taxon>
        <taxon>Rotifera</taxon>
        <taxon>Eurotatoria</taxon>
        <taxon>Bdelloidea</taxon>
        <taxon>Philodinida</taxon>
        <taxon>Philodinidae</taxon>
        <taxon>Didymodactylos</taxon>
    </lineage>
</organism>
<comment type="subcellular location">
    <subcellularLocation>
        <location evidence="1">Secreted</location>
        <location evidence="1">Extracellular space</location>
        <location evidence="1">Extracellular matrix</location>
    </subcellularLocation>
</comment>
<evidence type="ECO:0000256" key="8">
    <source>
        <dbReference type="ARBA" id="ARBA00023292"/>
    </source>
</evidence>